<keyword evidence="4 5" id="KW-0456">Lyase</keyword>
<dbReference type="AlphaFoldDB" id="A0A1J5T5N8"/>
<accession>A0A1J5T5N8</accession>
<comment type="catalytic activity">
    <reaction evidence="1">
        <text>(4aS,6R)-4a-hydroxy-L-erythro-5,6,7,8-tetrahydrobiopterin = (6R)-L-erythro-6,7-dihydrobiopterin + H2O</text>
        <dbReference type="Rhea" id="RHEA:11920"/>
        <dbReference type="ChEBI" id="CHEBI:15377"/>
        <dbReference type="ChEBI" id="CHEBI:15642"/>
        <dbReference type="ChEBI" id="CHEBI:43120"/>
        <dbReference type="EC" id="4.2.1.96"/>
    </reaction>
</comment>
<dbReference type="NCBIfam" id="NF002017">
    <property type="entry name" value="PRK00823.1-2"/>
    <property type="match status" value="1"/>
</dbReference>
<proteinExistence type="inferred from homology"/>
<evidence type="ECO:0000256" key="4">
    <source>
        <dbReference type="ARBA" id="ARBA00023239"/>
    </source>
</evidence>
<dbReference type="InterPro" id="IPR001533">
    <property type="entry name" value="Pterin_deHydtase"/>
</dbReference>
<evidence type="ECO:0000256" key="3">
    <source>
        <dbReference type="ARBA" id="ARBA00013252"/>
    </source>
</evidence>
<gene>
    <name evidence="5" type="primary">phhB_1</name>
    <name evidence="5" type="ORF">GALL_87390</name>
</gene>
<dbReference type="GO" id="GO:0008124">
    <property type="term" value="F:4-alpha-hydroxytetrahydrobiopterin dehydratase activity"/>
    <property type="evidence" value="ECO:0007669"/>
    <property type="project" value="UniProtKB-EC"/>
</dbReference>
<dbReference type="Gene3D" id="3.30.1360.20">
    <property type="entry name" value="Transcriptional coactivator/pterin dehydratase"/>
    <property type="match status" value="1"/>
</dbReference>
<dbReference type="EMBL" id="MLJW01000028">
    <property type="protein sequence ID" value="OIR09132.1"/>
    <property type="molecule type" value="Genomic_DNA"/>
</dbReference>
<organism evidence="5">
    <name type="scientific">mine drainage metagenome</name>
    <dbReference type="NCBI Taxonomy" id="410659"/>
    <lineage>
        <taxon>unclassified sequences</taxon>
        <taxon>metagenomes</taxon>
        <taxon>ecological metagenomes</taxon>
    </lineage>
</organism>
<dbReference type="GO" id="GO:0006729">
    <property type="term" value="P:tetrahydrobiopterin biosynthetic process"/>
    <property type="evidence" value="ECO:0007669"/>
    <property type="project" value="InterPro"/>
</dbReference>
<dbReference type="Pfam" id="PF01329">
    <property type="entry name" value="Pterin_4a"/>
    <property type="match status" value="1"/>
</dbReference>
<sequence>MPARLDQEEISAALEKLPDWTLAADGAALSRVFRFADFTAAFGFMTRVALMAERMNHHPDWRNCYNRVEISLSTHDAGGLTVNDVRLARAIDSVFGDQA</sequence>
<dbReference type="InterPro" id="IPR036428">
    <property type="entry name" value="PCD_sf"/>
</dbReference>
<dbReference type="PANTHER" id="PTHR12599:SF0">
    <property type="entry name" value="PTERIN-4-ALPHA-CARBINOLAMINE DEHYDRATASE"/>
    <property type="match status" value="1"/>
</dbReference>
<dbReference type="CDD" id="cd00914">
    <property type="entry name" value="PCD_DCoH_subfamily_b"/>
    <property type="match status" value="1"/>
</dbReference>
<evidence type="ECO:0000313" key="5">
    <source>
        <dbReference type="EMBL" id="OIR09132.1"/>
    </source>
</evidence>
<evidence type="ECO:0000256" key="2">
    <source>
        <dbReference type="ARBA" id="ARBA00006472"/>
    </source>
</evidence>
<dbReference type="PANTHER" id="PTHR12599">
    <property type="entry name" value="PTERIN-4-ALPHA-CARBINOLAMINE DEHYDRATASE"/>
    <property type="match status" value="1"/>
</dbReference>
<comment type="similarity">
    <text evidence="2">Belongs to the pterin-4-alpha-carbinolamine dehydratase family.</text>
</comment>
<evidence type="ECO:0000256" key="1">
    <source>
        <dbReference type="ARBA" id="ARBA00001554"/>
    </source>
</evidence>
<dbReference type="NCBIfam" id="NF002018">
    <property type="entry name" value="PRK00823.1-3"/>
    <property type="match status" value="1"/>
</dbReference>
<reference evidence="5" key="1">
    <citation type="submission" date="2016-10" db="EMBL/GenBank/DDBJ databases">
        <title>Sequence of Gallionella enrichment culture.</title>
        <authorList>
            <person name="Poehlein A."/>
            <person name="Muehling M."/>
            <person name="Daniel R."/>
        </authorList>
    </citation>
    <scope>NUCLEOTIDE SEQUENCE</scope>
</reference>
<comment type="caution">
    <text evidence="5">The sequence shown here is derived from an EMBL/GenBank/DDBJ whole genome shotgun (WGS) entry which is preliminary data.</text>
</comment>
<dbReference type="EC" id="4.2.1.96" evidence="3"/>
<dbReference type="HAMAP" id="MF_00434">
    <property type="entry name" value="Pterin_4_alpha"/>
    <property type="match status" value="1"/>
</dbReference>
<protein>
    <recommendedName>
        <fullName evidence="3">4a-hydroxytetrahydrobiopterin dehydratase</fullName>
        <ecNumber evidence="3">4.2.1.96</ecNumber>
    </recommendedName>
</protein>
<dbReference type="SUPFAM" id="SSF55248">
    <property type="entry name" value="PCD-like"/>
    <property type="match status" value="1"/>
</dbReference>
<name>A0A1J5T5N8_9ZZZZ</name>